<dbReference type="Proteomes" id="UP000573603">
    <property type="component" value="Unassembled WGS sequence"/>
</dbReference>
<evidence type="ECO:0000313" key="3">
    <source>
        <dbReference type="Proteomes" id="UP000573603"/>
    </source>
</evidence>
<keyword evidence="3" id="KW-1185">Reference proteome</keyword>
<feature type="domain" description="Ketopantoate reductase N-terminal" evidence="1">
    <location>
        <begin position="9"/>
        <end position="85"/>
    </location>
</feature>
<accession>A0A8H5E694</accession>
<dbReference type="Gene3D" id="3.40.50.720">
    <property type="entry name" value="NAD(P)-binding Rossmann-like Domain"/>
    <property type="match status" value="1"/>
</dbReference>
<evidence type="ECO:0000313" key="2">
    <source>
        <dbReference type="EMBL" id="KAF5248257.1"/>
    </source>
</evidence>
<dbReference type="InterPro" id="IPR013332">
    <property type="entry name" value="KPR_N"/>
</dbReference>
<dbReference type="Pfam" id="PF02558">
    <property type="entry name" value="ApbA"/>
    <property type="match status" value="1"/>
</dbReference>
<gene>
    <name evidence="2" type="ORF">FANTH_6050</name>
</gene>
<organism evidence="2 3">
    <name type="scientific">Fusarium anthophilum</name>
    <dbReference type="NCBI Taxonomy" id="48485"/>
    <lineage>
        <taxon>Eukaryota</taxon>
        <taxon>Fungi</taxon>
        <taxon>Dikarya</taxon>
        <taxon>Ascomycota</taxon>
        <taxon>Pezizomycotina</taxon>
        <taxon>Sordariomycetes</taxon>
        <taxon>Hypocreomycetidae</taxon>
        <taxon>Hypocreales</taxon>
        <taxon>Nectriaceae</taxon>
        <taxon>Fusarium</taxon>
        <taxon>Fusarium fujikuroi species complex</taxon>
    </lineage>
</organism>
<name>A0A8H5E694_9HYPO</name>
<dbReference type="SUPFAM" id="SSF51735">
    <property type="entry name" value="NAD(P)-binding Rossmann-fold domains"/>
    <property type="match status" value="1"/>
</dbReference>
<dbReference type="AlphaFoldDB" id="A0A8H5E694"/>
<evidence type="ECO:0000259" key="1">
    <source>
        <dbReference type="Pfam" id="PF02558"/>
    </source>
</evidence>
<comment type="caution">
    <text evidence="2">The sequence shown here is derived from an EMBL/GenBank/DDBJ whole genome shotgun (WGS) entry which is preliminary data.</text>
</comment>
<proteinExistence type="predicted"/>
<dbReference type="EMBL" id="JABEVY010000134">
    <property type="protein sequence ID" value="KAF5248257.1"/>
    <property type="molecule type" value="Genomic_DNA"/>
</dbReference>
<dbReference type="InterPro" id="IPR036291">
    <property type="entry name" value="NAD(P)-bd_dom_sf"/>
</dbReference>
<sequence length="292" mass="32344">MANLRNPTVLIIGAGSMGLVTGYHLCLAGAQVTYLVHPKRAEELKSTQFLYRLDTQDIHEYKSYSYFTDPSSILSSTYDYILITIDVFSWVPEIGFLEKSGLPNGQVTSAGLGMEAYSGKTASLPIYSPANPELVKKADVAYVDSMGNGFLLEDHVTSISTSFPMLYNACGVSNCVIWSPEQTALTIFPMFAVFIGLELLGWPKTKDIDTQSEVWQLTTAAAREVQMLNVCGESGTQTAKITSEDTFSQTFAYLEEKLRPLDFQAFNRFHHGGKVVEQDRMHIDRCISQGLN</sequence>
<protein>
    <recommendedName>
        <fullName evidence="1">Ketopantoate reductase N-terminal domain-containing protein</fullName>
    </recommendedName>
</protein>
<reference evidence="2 3" key="1">
    <citation type="journal article" date="2020" name="BMC Genomics">
        <title>Correction to: Identification and distribution of gene clusters required for synthesis of sphingolipid metabolism inhibitors in diverse species of the filamentous fungus Fusarium.</title>
        <authorList>
            <person name="Kim H.S."/>
            <person name="Lohmar J.M."/>
            <person name="Busman M."/>
            <person name="Brown D.W."/>
            <person name="Naumann T.A."/>
            <person name="Divon H.H."/>
            <person name="Lysoe E."/>
            <person name="Uhlig S."/>
            <person name="Proctor R.H."/>
        </authorList>
    </citation>
    <scope>NUCLEOTIDE SEQUENCE [LARGE SCALE GENOMIC DNA]</scope>
    <source>
        <strain evidence="2 3">NRRL 25214</strain>
    </source>
</reference>